<name>A0ABZ2J0J9_9BACT</name>
<gene>
    <name evidence="1" type="ORF">V8V93_15825</name>
</gene>
<evidence type="ECO:0008006" key="3">
    <source>
        <dbReference type="Google" id="ProtNLM"/>
    </source>
</evidence>
<accession>A0ABZ2J0J9</accession>
<sequence>MTTLREYFQHKFNPLHVFCRLRRIGLPRSAARNVCWVYERGLYRFLL</sequence>
<dbReference type="RefSeq" id="WP_338667568.1">
    <property type="nucleotide sequence ID" value="NZ_CP146609.1"/>
</dbReference>
<evidence type="ECO:0000313" key="2">
    <source>
        <dbReference type="Proteomes" id="UP001385389"/>
    </source>
</evidence>
<dbReference type="EMBL" id="CP146609">
    <property type="protein sequence ID" value="WWX21900.1"/>
    <property type="molecule type" value="Genomic_DNA"/>
</dbReference>
<keyword evidence="2" id="KW-1185">Reference proteome</keyword>
<organism evidence="1 2">
    <name type="scientific">Pseudodesulfovibrio methanolicus</name>
    <dbReference type="NCBI Taxonomy" id="3126690"/>
    <lineage>
        <taxon>Bacteria</taxon>
        <taxon>Pseudomonadati</taxon>
        <taxon>Thermodesulfobacteriota</taxon>
        <taxon>Desulfovibrionia</taxon>
        <taxon>Desulfovibrionales</taxon>
        <taxon>Desulfovibrionaceae</taxon>
    </lineage>
</organism>
<dbReference type="Proteomes" id="UP001385389">
    <property type="component" value="Chromosome"/>
</dbReference>
<evidence type="ECO:0000313" key="1">
    <source>
        <dbReference type="EMBL" id="WWX21900.1"/>
    </source>
</evidence>
<reference evidence="1 2" key="1">
    <citation type="submission" date="2024-03" db="EMBL/GenBank/DDBJ databases">
        <title>Phenotype and Genome Characterization of a Sulfate-Reducing Bacterium Pseudodesulfovibrio sp. strain 5S69, isolated from Petroleum Reservoir in Tatarstan (Russia).</title>
        <authorList>
            <person name="Bidzhieva S.K."/>
            <person name="Kadnikov V."/>
            <person name="Tourova T.P."/>
            <person name="Samigullina S.R."/>
            <person name="Sokolova D.S."/>
            <person name="Poltaraus A.B."/>
            <person name="Avtukh A.N."/>
            <person name="Tereshina V.M."/>
            <person name="Mardanov A.V."/>
            <person name="Nazina T.N."/>
        </authorList>
    </citation>
    <scope>NUCLEOTIDE SEQUENCE [LARGE SCALE GENOMIC DNA]</scope>
    <source>
        <strain evidence="1 2">5S69</strain>
    </source>
</reference>
<protein>
    <recommendedName>
        <fullName evidence="3">Transposase</fullName>
    </recommendedName>
</protein>
<proteinExistence type="predicted"/>